<organism evidence="2 3">
    <name type="scientific">Caenorhabditis briggsae</name>
    <dbReference type="NCBI Taxonomy" id="6238"/>
    <lineage>
        <taxon>Eukaryota</taxon>
        <taxon>Metazoa</taxon>
        <taxon>Ecdysozoa</taxon>
        <taxon>Nematoda</taxon>
        <taxon>Chromadorea</taxon>
        <taxon>Rhabditida</taxon>
        <taxon>Rhabditina</taxon>
        <taxon>Rhabditomorpha</taxon>
        <taxon>Rhabditoidea</taxon>
        <taxon>Rhabditidae</taxon>
        <taxon>Peloderinae</taxon>
        <taxon>Caenorhabditis</taxon>
    </lineage>
</organism>
<dbReference type="Proteomes" id="UP000008549">
    <property type="component" value="Unassembled WGS sequence"/>
</dbReference>
<proteinExistence type="predicted"/>
<feature type="region of interest" description="Disordered" evidence="1">
    <location>
        <begin position="39"/>
        <end position="72"/>
    </location>
</feature>
<evidence type="ECO:0000313" key="2">
    <source>
        <dbReference type="EMBL" id="CAR99119.1"/>
    </source>
</evidence>
<feature type="compositionally biased region" description="Low complexity" evidence="1">
    <location>
        <begin position="41"/>
        <end position="54"/>
    </location>
</feature>
<dbReference type="HOGENOM" id="CLU_1225752_0_0_1"/>
<evidence type="ECO:0000256" key="1">
    <source>
        <dbReference type="SAM" id="MobiDB-lite"/>
    </source>
</evidence>
<dbReference type="RefSeq" id="XP_045098686.1">
    <property type="nucleotide sequence ID" value="XM_045240645.1"/>
</dbReference>
<keyword evidence="3" id="KW-1185">Reference proteome</keyword>
<evidence type="ECO:0000313" key="4">
    <source>
        <dbReference type="WormBase" id="CBG28100"/>
    </source>
</evidence>
<dbReference type="InParanoid" id="B6IGT9"/>
<protein>
    <submittedName>
        <fullName evidence="2">Protein CBG28100</fullName>
    </submittedName>
</protein>
<dbReference type="AlphaFoldDB" id="B6IGT9"/>
<sequence>MPYRSKWPNRKSKRKNSVESYLNVDEDCISVYNGPEYQVLTNETSSESSNYTESMTDESNKSSPSGSEKKKNKFFQSIAKVFKKKNKPPVKPEIEANVKLNQSSEDKSISVKEKASGELKMMDDFENAALINQPFQLIDANCSHSGIFSDPFNNDHQIGQSSVSSTNIRFQDQWEQIVNSKSIQLDKDVIFRSKVLLNKRIDGYLPSRQSQFPTTEHSCLVFFLVF</sequence>
<evidence type="ECO:0000313" key="3">
    <source>
        <dbReference type="Proteomes" id="UP000008549"/>
    </source>
</evidence>
<reference evidence="2 3" key="1">
    <citation type="journal article" date="2003" name="PLoS Biol.">
        <title>The genome sequence of Caenorhabditis briggsae: a platform for comparative genomics.</title>
        <authorList>
            <person name="Stein L.D."/>
            <person name="Bao Z."/>
            <person name="Blasiar D."/>
            <person name="Blumenthal T."/>
            <person name="Brent M.R."/>
            <person name="Chen N."/>
            <person name="Chinwalla A."/>
            <person name="Clarke L."/>
            <person name="Clee C."/>
            <person name="Coghlan A."/>
            <person name="Coulson A."/>
            <person name="D'Eustachio P."/>
            <person name="Fitch D.H."/>
            <person name="Fulton L.A."/>
            <person name="Fulton R.E."/>
            <person name="Griffiths-Jones S."/>
            <person name="Harris T.W."/>
            <person name="Hillier L.W."/>
            <person name="Kamath R."/>
            <person name="Kuwabara P.E."/>
            <person name="Mardis E.R."/>
            <person name="Marra M.A."/>
            <person name="Miner T.L."/>
            <person name="Minx P."/>
            <person name="Mullikin J.C."/>
            <person name="Plumb R.W."/>
            <person name="Rogers J."/>
            <person name="Schein J.E."/>
            <person name="Sohrmann M."/>
            <person name="Spieth J."/>
            <person name="Stajich J.E."/>
            <person name="Wei C."/>
            <person name="Willey D."/>
            <person name="Wilson R.K."/>
            <person name="Durbin R."/>
            <person name="Waterston R.H."/>
        </authorList>
    </citation>
    <scope>NUCLEOTIDE SEQUENCE [LARGE SCALE GENOMIC DNA]</scope>
    <source>
        <strain evidence="2 3">AF16</strain>
    </source>
</reference>
<dbReference type="GeneID" id="68919548"/>
<dbReference type="WormBase" id="CBG28100">
    <property type="protein sequence ID" value="CBP48119"/>
    <property type="gene ID" value="WBGene00089514"/>
</dbReference>
<reference evidence="2 3" key="2">
    <citation type="journal article" date="2011" name="PLoS Genet.">
        <title>Caenorhabditis briggsae recombinant inbred line genotypes reveal inter-strain incompatibility and the evolution of recombination.</title>
        <authorList>
            <person name="Ross J.A."/>
            <person name="Koboldt D.C."/>
            <person name="Staisch J.E."/>
            <person name="Chamberlin H.M."/>
            <person name="Gupta B.P."/>
            <person name="Miller R.D."/>
            <person name="Baird S.E."/>
            <person name="Haag E.S."/>
        </authorList>
    </citation>
    <scope>NUCLEOTIDE SEQUENCE [LARGE SCALE GENOMIC DNA]</scope>
    <source>
        <strain evidence="2 3">AF16</strain>
    </source>
</reference>
<name>B6IGT9_CAEBR</name>
<dbReference type="OMA" id="FQDQWEQ"/>
<dbReference type="CTD" id="68919548"/>
<dbReference type="EMBL" id="HE601041">
    <property type="protein sequence ID" value="CAR99119.1"/>
    <property type="molecule type" value="Genomic_DNA"/>
</dbReference>
<dbReference type="KEGG" id="cbr:CBG_28100"/>
<gene>
    <name evidence="2 4" type="ORF">CBG28100</name>
    <name evidence="2" type="ORF">CBG_28100</name>
</gene>
<accession>B6IGT9</accession>